<dbReference type="SUPFAM" id="SSF56112">
    <property type="entry name" value="Protein kinase-like (PK-like)"/>
    <property type="match status" value="1"/>
</dbReference>
<accession>A0A3M7RQN6</accession>
<dbReference type="EMBL" id="REGN01002843">
    <property type="protein sequence ID" value="RNA25866.1"/>
    <property type="molecule type" value="Genomic_DNA"/>
</dbReference>
<dbReference type="GO" id="GO:0006744">
    <property type="term" value="P:ubiquinone biosynthetic process"/>
    <property type="evidence" value="ECO:0007669"/>
    <property type="project" value="TreeGrafter"/>
</dbReference>
<comment type="similarity">
    <text evidence="2">Belongs to the protein kinase superfamily. ADCK protein kinase family.</text>
</comment>
<sequence length="467" mass="53239">MSNRLNDLQGLVNGMNLCLKSLCKIQSQKTDLYFRSFVQKDLESLKYSLESQLSQTLSRSPIENINQMGRKANSFFTQTQTLLKTGAFSGSGLFNPKRSFHSSILFKKYNKNCHYLAAKSYATTADIVDKSVEDKNKIKKNFTVPKFKNKLSDQAKESKVPSSRIERLVNFGNLAAGLSAGALSEMARRTLGPKKSQQDEFNSILSSSKSVFLTEDNIKRIVDTLCKVRGAALKLGQMLSIQDESLLSPTLQKIFDRVRQSADFMPFSQTEKVLVKEWGANYLDKFEHFERTPFAAASIGQVHWAVLKESGERVAVKIQYPGVAQSITSDIDNLMSILNVSNLLPKGMYAESAVNVMKRELLDECDYIREAQFYKEFGELLQADDVFVVPKVYMQLTTPNILVTELIEGEPFDKCVDLPQQERDHISRNMLRLCLNELFVYFKMQTDPNWSNFFYNKENKKVFIIFF</sequence>
<dbReference type="OrthoDB" id="201153at2759"/>
<dbReference type="STRING" id="10195.A0A3M7RQN6"/>
<evidence type="ECO:0000256" key="1">
    <source>
        <dbReference type="ARBA" id="ARBA00004749"/>
    </source>
</evidence>
<dbReference type="InterPro" id="IPR011009">
    <property type="entry name" value="Kinase-like_dom_sf"/>
</dbReference>
<dbReference type="InterPro" id="IPR004147">
    <property type="entry name" value="ABC1_dom"/>
</dbReference>
<dbReference type="AlphaFoldDB" id="A0A3M7RQN6"/>
<dbReference type="GO" id="GO:0016301">
    <property type="term" value="F:kinase activity"/>
    <property type="evidence" value="ECO:0007669"/>
    <property type="project" value="UniProtKB-KW"/>
</dbReference>
<gene>
    <name evidence="7" type="ORF">BpHYR1_003237</name>
</gene>
<keyword evidence="4" id="KW-0547">Nucleotide-binding</keyword>
<evidence type="ECO:0000313" key="8">
    <source>
        <dbReference type="Proteomes" id="UP000276133"/>
    </source>
</evidence>
<protein>
    <submittedName>
        <fullName evidence="7">AarF domain-containing kinase 4-like</fullName>
    </submittedName>
</protein>
<dbReference type="PANTHER" id="PTHR43851">
    <property type="match status" value="1"/>
</dbReference>
<organism evidence="7 8">
    <name type="scientific">Brachionus plicatilis</name>
    <name type="common">Marine rotifer</name>
    <name type="synonym">Brachionus muelleri</name>
    <dbReference type="NCBI Taxonomy" id="10195"/>
    <lineage>
        <taxon>Eukaryota</taxon>
        <taxon>Metazoa</taxon>
        <taxon>Spiralia</taxon>
        <taxon>Gnathifera</taxon>
        <taxon>Rotifera</taxon>
        <taxon>Eurotatoria</taxon>
        <taxon>Monogononta</taxon>
        <taxon>Pseudotrocha</taxon>
        <taxon>Ploima</taxon>
        <taxon>Brachionidae</taxon>
        <taxon>Brachionus</taxon>
    </lineage>
</organism>
<dbReference type="PANTHER" id="PTHR43851:SF3">
    <property type="entry name" value="COENZYME Q8"/>
    <property type="match status" value="1"/>
</dbReference>
<reference evidence="7 8" key="1">
    <citation type="journal article" date="2018" name="Sci. Rep.">
        <title>Genomic signatures of local adaptation to the degree of environmental predictability in rotifers.</title>
        <authorList>
            <person name="Franch-Gras L."/>
            <person name="Hahn C."/>
            <person name="Garcia-Roger E.M."/>
            <person name="Carmona M.J."/>
            <person name="Serra M."/>
            <person name="Gomez A."/>
        </authorList>
    </citation>
    <scope>NUCLEOTIDE SEQUENCE [LARGE SCALE GENOMIC DNA]</scope>
    <source>
        <strain evidence="7">HYR1</strain>
    </source>
</reference>
<dbReference type="InterPro" id="IPR034646">
    <property type="entry name" value="ADCK3_dom"/>
</dbReference>
<evidence type="ECO:0000256" key="2">
    <source>
        <dbReference type="ARBA" id="ARBA00009670"/>
    </source>
</evidence>
<evidence type="ECO:0000259" key="6">
    <source>
        <dbReference type="Pfam" id="PF03109"/>
    </source>
</evidence>
<dbReference type="Proteomes" id="UP000276133">
    <property type="component" value="Unassembled WGS sequence"/>
</dbReference>
<evidence type="ECO:0000256" key="4">
    <source>
        <dbReference type="ARBA" id="ARBA00022741"/>
    </source>
</evidence>
<evidence type="ECO:0000313" key="7">
    <source>
        <dbReference type="EMBL" id="RNA25866.1"/>
    </source>
</evidence>
<evidence type="ECO:0000256" key="3">
    <source>
        <dbReference type="ARBA" id="ARBA00022679"/>
    </source>
</evidence>
<evidence type="ECO:0000256" key="5">
    <source>
        <dbReference type="ARBA" id="ARBA00022840"/>
    </source>
</evidence>
<comment type="pathway">
    <text evidence="1">Cofactor biosynthesis; ubiquinone biosynthesis.</text>
</comment>
<keyword evidence="5" id="KW-0067">ATP-binding</keyword>
<comment type="caution">
    <text evidence="7">The sequence shown here is derived from an EMBL/GenBank/DDBJ whole genome shotgun (WGS) entry which is preliminary data.</text>
</comment>
<dbReference type="GO" id="GO:0005524">
    <property type="term" value="F:ATP binding"/>
    <property type="evidence" value="ECO:0007669"/>
    <property type="project" value="UniProtKB-KW"/>
</dbReference>
<keyword evidence="8" id="KW-1185">Reference proteome</keyword>
<feature type="domain" description="ABC1 atypical kinase-like" evidence="6">
    <location>
        <begin position="258"/>
        <end position="464"/>
    </location>
</feature>
<dbReference type="InterPro" id="IPR051409">
    <property type="entry name" value="Atypical_kinase_ADCK"/>
</dbReference>
<proteinExistence type="inferred from homology"/>
<dbReference type="CDD" id="cd13970">
    <property type="entry name" value="ABC1_ADCK3"/>
    <property type="match status" value="1"/>
</dbReference>
<dbReference type="Pfam" id="PF03109">
    <property type="entry name" value="ABC1"/>
    <property type="match status" value="1"/>
</dbReference>
<keyword evidence="3" id="KW-0808">Transferase</keyword>
<keyword evidence="7" id="KW-0418">Kinase</keyword>
<name>A0A3M7RQN6_BRAPC</name>